<evidence type="ECO:0000313" key="1">
    <source>
        <dbReference type="EMBL" id="SSC12074.1"/>
    </source>
</evidence>
<organism evidence="1 2">
    <name type="scientific">Mesotoga infera</name>
    <dbReference type="NCBI Taxonomy" id="1236046"/>
    <lineage>
        <taxon>Bacteria</taxon>
        <taxon>Thermotogati</taxon>
        <taxon>Thermotogota</taxon>
        <taxon>Thermotogae</taxon>
        <taxon>Kosmotogales</taxon>
        <taxon>Kosmotogaceae</taxon>
        <taxon>Mesotoga</taxon>
    </lineage>
</organism>
<dbReference type="AlphaFoldDB" id="A0A7Z7PNC8"/>
<protein>
    <submittedName>
        <fullName evidence="1">Uncharacterized protein</fullName>
    </submittedName>
</protein>
<name>A0A7Z7PNC8_9BACT</name>
<accession>A0A7Z7PNC8</accession>
<gene>
    <name evidence="1" type="ORF">MESINF_0625</name>
</gene>
<evidence type="ECO:0000313" key="2">
    <source>
        <dbReference type="Proteomes" id="UP000250796"/>
    </source>
</evidence>
<dbReference type="Proteomes" id="UP000250796">
    <property type="component" value="Chromosome MESINF"/>
</dbReference>
<dbReference type="EMBL" id="LS974202">
    <property type="protein sequence ID" value="SSC12074.1"/>
    <property type="molecule type" value="Genomic_DNA"/>
</dbReference>
<reference evidence="1 2" key="1">
    <citation type="submission" date="2017-01" db="EMBL/GenBank/DDBJ databases">
        <authorList>
            <person name="Erauso G."/>
        </authorList>
    </citation>
    <scope>NUCLEOTIDE SEQUENCE [LARGE SCALE GENOMIC DNA]</scope>
    <source>
        <strain evidence="1">MESINF1</strain>
    </source>
</reference>
<keyword evidence="2" id="KW-1185">Reference proteome</keyword>
<sequence length="51" mass="5596">MTQNLLFILRRGSRVGARDDSHFRHAGPDPASPFLLVSEANSQCSLALTKN</sequence>
<proteinExistence type="predicted"/>
<dbReference type="KEGG" id="minf:MESINF_0625"/>